<reference evidence="1 2" key="1">
    <citation type="submission" date="2023-07" db="EMBL/GenBank/DDBJ databases">
        <title>Sorghum-associated microbial communities from plants grown in Nebraska, USA.</title>
        <authorList>
            <person name="Schachtman D."/>
        </authorList>
    </citation>
    <scope>NUCLEOTIDE SEQUENCE [LARGE SCALE GENOMIC DNA]</scope>
    <source>
        <strain evidence="1 2">4272</strain>
    </source>
</reference>
<organism evidence="1 2">
    <name type="scientific">Nocardia kruczakiae</name>
    <dbReference type="NCBI Taxonomy" id="261477"/>
    <lineage>
        <taxon>Bacteria</taxon>
        <taxon>Bacillati</taxon>
        <taxon>Actinomycetota</taxon>
        <taxon>Actinomycetes</taxon>
        <taxon>Mycobacteriales</taxon>
        <taxon>Nocardiaceae</taxon>
        <taxon>Nocardia</taxon>
    </lineage>
</organism>
<sequence length="64" mass="6407">MAGEVEPFEVVDIGLGEWLVAPGDAFSGEQVEYGGFGDIVSVGECECGGAVAVVLDECVDGVAG</sequence>
<proteinExistence type="predicted"/>
<dbReference type="RefSeq" id="WP_310407504.1">
    <property type="nucleotide sequence ID" value="NZ_JAVDWW010000013.1"/>
</dbReference>
<comment type="caution">
    <text evidence="1">The sequence shown here is derived from an EMBL/GenBank/DDBJ whole genome shotgun (WGS) entry which is preliminary data.</text>
</comment>
<keyword evidence="2" id="KW-1185">Reference proteome</keyword>
<name>A0ABU1XPT3_9NOCA</name>
<dbReference type="EMBL" id="JAVDWW010000013">
    <property type="protein sequence ID" value="MDR7172539.1"/>
    <property type="molecule type" value="Genomic_DNA"/>
</dbReference>
<gene>
    <name evidence="1" type="ORF">J2W56_006304</name>
</gene>
<dbReference type="Proteomes" id="UP001251217">
    <property type="component" value="Unassembled WGS sequence"/>
</dbReference>
<accession>A0ABU1XPT3</accession>
<evidence type="ECO:0000313" key="1">
    <source>
        <dbReference type="EMBL" id="MDR7172539.1"/>
    </source>
</evidence>
<evidence type="ECO:0000313" key="2">
    <source>
        <dbReference type="Proteomes" id="UP001251217"/>
    </source>
</evidence>
<protein>
    <submittedName>
        <fullName evidence="1">Uncharacterized protein</fullName>
    </submittedName>
</protein>